<keyword evidence="7" id="KW-0963">Cytoplasm</keyword>
<dbReference type="Pfam" id="PF03483">
    <property type="entry name" value="B3_4"/>
    <property type="match status" value="1"/>
</dbReference>
<dbReference type="InterPro" id="IPR036690">
    <property type="entry name" value="Fdx_antiC-bd_sf"/>
</dbReference>
<evidence type="ECO:0000256" key="5">
    <source>
        <dbReference type="ARBA" id="ARBA00012814"/>
    </source>
</evidence>
<dbReference type="FunFam" id="3.30.70.380:FF:000001">
    <property type="entry name" value="Phenylalanine--tRNA ligase beta subunit"/>
    <property type="match status" value="1"/>
</dbReference>
<protein>
    <recommendedName>
        <fullName evidence="6">Phenylalanine--tRNA ligase beta subunit</fullName>
        <ecNumber evidence="5">6.1.1.20</ecNumber>
    </recommendedName>
    <alternativeName>
        <fullName evidence="17">Phenylalanyl-tRNA synthetase beta subunit</fullName>
    </alternativeName>
</protein>
<sequence>MRIPTEWIKEFCGIDATNDQMVNQLTMAGVECCFLDSSTQEILDLSLTPNRADCFSVMGICRELAVLNNLNIKTDKHDDLAIHHQGEMNIDIESPNDCPVFMTRIINNIDINRETPDWMIKRLESSGFKSNNIIVDITNYIMLETGQPLHAYDLSKIDSKIKVRRGYNNEKITLLDETVKKVNKTFLLITDNSKALGIAGIMGGQHSGISADTENIVLESACFNHKTIMGRSRMLNLHTESGLRFERGVDPLIQKHAIERATQLINEYSDGQNGPISIKQDDESIPPKQPIMLRKKRIHQILGITIANYKVYEILTKLDMRVVEQEYGYSGWLVTPPSFRFDINEECDLIEELARIYGYQNIDEKNETQETTLSNTRKRSTRINRINNVMVGRGYSEVINYSFISPSMNIMMGTDSKTIDIKNPLSIEMSVMRTSLLPGLLQNLMYNLQRQHENIKLFESAKIFTHNDKTNREKDVIAGISYGSRTKEQWGLESNPIDFYDVKGDLEMLFSSLEINDQVAYIKDSHPMLCPGKNAKIDLDGITIGHVGELSPELIMELDLVQTPILFEIDKNHLKLPNQMHYQDHPYFPSSRRDISLLIPENQETLAILKTIQQLEIPILKNVIIFDVYKGKNIESGRKSVALGLIFQAKSRTLTDEEIDRYMSNIKRQIVSNFELKIRQ</sequence>
<dbReference type="SMART" id="SM00874">
    <property type="entry name" value="B5"/>
    <property type="match status" value="1"/>
</dbReference>
<comment type="catalytic activity">
    <reaction evidence="18">
        <text>tRNA(Phe) + L-phenylalanine + ATP = L-phenylalanyl-tRNA(Phe) + AMP + diphosphate + H(+)</text>
        <dbReference type="Rhea" id="RHEA:19413"/>
        <dbReference type="Rhea" id="RHEA-COMP:9668"/>
        <dbReference type="Rhea" id="RHEA-COMP:9699"/>
        <dbReference type="ChEBI" id="CHEBI:15378"/>
        <dbReference type="ChEBI" id="CHEBI:30616"/>
        <dbReference type="ChEBI" id="CHEBI:33019"/>
        <dbReference type="ChEBI" id="CHEBI:58095"/>
        <dbReference type="ChEBI" id="CHEBI:78442"/>
        <dbReference type="ChEBI" id="CHEBI:78531"/>
        <dbReference type="ChEBI" id="CHEBI:456215"/>
        <dbReference type="EC" id="6.1.1.20"/>
    </reaction>
</comment>
<evidence type="ECO:0000313" key="21">
    <source>
        <dbReference type="EMBL" id="SUZ94522.1"/>
    </source>
</evidence>
<keyword evidence="13" id="KW-0460">Magnesium</keyword>
<evidence type="ECO:0000256" key="12">
    <source>
        <dbReference type="ARBA" id="ARBA00022840"/>
    </source>
</evidence>
<dbReference type="InterPro" id="IPR020825">
    <property type="entry name" value="Phe-tRNA_synthase-like_B3/B4"/>
</dbReference>
<dbReference type="InterPro" id="IPR005147">
    <property type="entry name" value="tRNA_synthase_B5-dom"/>
</dbReference>
<dbReference type="SMART" id="SM00896">
    <property type="entry name" value="FDX-ACB"/>
    <property type="match status" value="1"/>
</dbReference>
<evidence type="ECO:0000256" key="10">
    <source>
        <dbReference type="ARBA" id="ARBA00022723"/>
    </source>
</evidence>
<dbReference type="Gene3D" id="3.30.70.380">
    <property type="entry name" value="Ferrodoxin-fold anticodon-binding domain"/>
    <property type="match status" value="1"/>
</dbReference>
<dbReference type="InterPro" id="IPR004532">
    <property type="entry name" value="Phe-tRNA-ligase_IIc_bsu_bact"/>
</dbReference>
<dbReference type="Gene3D" id="3.30.56.10">
    <property type="match status" value="2"/>
</dbReference>
<comment type="cofactor">
    <cofactor evidence="1">
        <name>Mg(2+)</name>
        <dbReference type="ChEBI" id="CHEBI:18420"/>
    </cofactor>
</comment>
<dbReference type="Pfam" id="PF03147">
    <property type="entry name" value="FDX-ACB"/>
    <property type="match status" value="1"/>
</dbReference>
<dbReference type="CDD" id="cd00769">
    <property type="entry name" value="PheRS_beta_core"/>
    <property type="match status" value="1"/>
</dbReference>
<evidence type="ECO:0000259" key="20">
    <source>
        <dbReference type="PROSITE" id="PS51483"/>
    </source>
</evidence>
<dbReference type="GO" id="GO:0006432">
    <property type="term" value="P:phenylalanyl-tRNA aminoacylation"/>
    <property type="evidence" value="ECO:0007669"/>
    <property type="project" value="InterPro"/>
</dbReference>
<evidence type="ECO:0000256" key="2">
    <source>
        <dbReference type="ARBA" id="ARBA00004496"/>
    </source>
</evidence>
<evidence type="ECO:0000256" key="13">
    <source>
        <dbReference type="ARBA" id="ARBA00022842"/>
    </source>
</evidence>
<dbReference type="SUPFAM" id="SSF54991">
    <property type="entry name" value="Anticodon-binding domain of PheRS"/>
    <property type="match status" value="1"/>
</dbReference>
<keyword evidence="8" id="KW-0820">tRNA-binding</keyword>
<evidence type="ECO:0000256" key="8">
    <source>
        <dbReference type="ARBA" id="ARBA00022555"/>
    </source>
</evidence>
<dbReference type="GO" id="GO:0009328">
    <property type="term" value="C:phenylalanine-tRNA ligase complex"/>
    <property type="evidence" value="ECO:0007669"/>
    <property type="project" value="TreeGrafter"/>
</dbReference>
<evidence type="ECO:0000256" key="14">
    <source>
        <dbReference type="ARBA" id="ARBA00022884"/>
    </source>
</evidence>
<dbReference type="PROSITE" id="PS51483">
    <property type="entry name" value="B5"/>
    <property type="match status" value="1"/>
</dbReference>
<dbReference type="PANTHER" id="PTHR10947:SF0">
    <property type="entry name" value="PHENYLALANINE--TRNA LIGASE BETA SUBUNIT"/>
    <property type="match status" value="1"/>
</dbReference>
<organism evidence="21">
    <name type="scientific">marine metagenome</name>
    <dbReference type="NCBI Taxonomy" id="408172"/>
    <lineage>
        <taxon>unclassified sequences</taxon>
        <taxon>metagenomes</taxon>
        <taxon>ecological metagenomes</taxon>
    </lineage>
</organism>
<dbReference type="SUPFAM" id="SSF56037">
    <property type="entry name" value="PheT/TilS domain"/>
    <property type="match status" value="1"/>
</dbReference>
<dbReference type="GO" id="GO:0004826">
    <property type="term" value="F:phenylalanine-tRNA ligase activity"/>
    <property type="evidence" value="ECO:0007669"/>
    <property type="project" value="UniProtKB-EC"/>
</dbReference>
<dbReference type="GO" id="GO:0005524">
    <property type="term" value="F:ATP binding"/>
    <property type="evidence" value="ECO:0007669"/>
    <property type="project" value="UniProtKB-KW"/>
</dbReference>
<name>A0A381RRJ2_9ZZZZ</name>
<dbReference type="AlphaFoldDB" id="A0A381RRJ2"/>
<evidence type="ECO:0000259" key="19">
    <source>
        <dbReference type="PROSITE" id="PS51447"/>
    </source>
</evidence>
<accession>A0A381RRJ2</accession>
<dbReference type="HAMAP" id="MF_00283">
    <property type="entry name" value="Phe_tRNA_synth_beta1"/>
    <property type="match status" value="1"/>
</dbReference>
<evidence type="ECO:0000256" key="17">
    <source>
        <dbReference type="ARBA" id="ARBA00033189"/>
    </source>
</evidence>
<feature type="domain" description="B5" evidence="20">
    <location>
        <begin position="286"/>
        <end position="364"/>
    </location>
</feature>
<dbReference type="SUPFAM" id="SSF55681">
    <property type="entry name" value="Class II aaRS and biotin synthetases"/>
    <property type="match status" value="1"/>
</dbReference>
<dbReference type="EMBL" id="UINC01002242">
    <property type="protein sequence ID" value="SUZ94522.1"/>
    <property type="molecule type" value="Genomic_DNA"/>
</dbReference>
<evidence type="ECO:0000256" key="16">
    <source>
        <dbReference type="ARBA" id="ARBA00023146"/>
    </source>
</evidence>
<keyword evidence="12" id="KW-0067">ATP-binding</keyword>
<evidence type="ECO:0000256" key="11">
    <source>
        <dbReference type="ARBA" id="ARBA00022741"/>
    </source>
</evidence>
<keyword evidence="15" id="KW-0648">Protein biosynthesis</keyword>
<dbReference type="NCBIfam" id="TIGR00472">
    <property type="entry name" value="pheT_bact"/>
    <property type="match status" value="1"/>
</dbReference>
<evidence type="ECO:0000256" key="6">
    <source>
        <dbReference type="ARBA" id="ARBA00017032"/>
    </source>
</evidence>
<evidence type="ECO:0000256" key="9">
    <source>
        <dbReference type="ARBA" id="ARBA00022598"/>
    </source>
</evidence>
<evidence type="ECO:0000256" key="7">
    <source>
        <dbReference type="ARBA" id="ARBA00022490"/>
    </source>
</evidence>
<dbReference type="EC" id="6.1.1.20" evidence="5"/>
<dbReference type="FunFam" id="3.30.930.10:FF:000022">
    <property type="entry name" value="Phenylalanine--tRNA ligase beta subunit"/>
    <property type="match status" value="1"/>
</dbReference>
<comment type="subcellular location">
    <subcellularLocation>
        <location evidence="2">Cytoplasm</location>
    </subcellularLocation>
</comment>
<keyword evidence="9" id="KW-0436">Ligase</keyword>
<dbReference type="Pfam" id="PF03484">
    <property type="entry name" value="B5"/>
    <property type="match status" value="1"/>
</dbReference>
<evidence type="ECO:0000256" key="1">
    <source>
        <dbReference type="ARBA" id="ARBA00001946"/>
    </source>
</evidence>
<gene>
    <name evidence="21" type="ORF">METZ01_LOCUS47376</name>
</gene>
<keyword evidence="10" id="KW-0479">Metal-binding</keyword>
<proteinExistence type="inferred from homology"/>
<dbReference type="Gene3D" id="3.50.40.10">
    <property type="entry name" value="Phenylalanyl-trna Synthetase, Chain B, domain 3"/>
    <property type="match status" value="1"/>
</dbReference>
<dbReference type="PROSITE" id="PS51447">
    <property type="entry name" value="FDX_ACB"/>
    <property type="match status" value="1"/>
</dbReference>
<dbReference type="InterPro" id="IPR041616">
    <property type="entry name" value="PheRS_beta_core"/>
</dbReference>
<dbReference type="GO" id="GO:0000049">
    <property type="term" value="F:tRNA binding"/>
    <property type="evidence" value="ECO:0007669"/>
    <property type="project" value="UniProtKB-KW"/>
</dbReference>
<keyword evidence="16" id="KW-0030">Aminoacyl-tRNA synthetase</keyword>
<dbReference type="InterPro" id="IPR005146">
    <property type="entry name" value="B3/B4_tRNA-bd"/>
</dbReference>
<dbReference type="InterPro" id="IPR045060">
    <property type="entry name" value="Phe-tRNA-ligase_IIc_bsu"/>
</dbReference>
<dbReference type="SUPFAM" id="SSF46955">
    <property type="entry name" value="Putative DNA-binding domain"/>
    <property type="match status" value="2"/>
</dbReference>
<dbReference type="PANTHER" id="PTHR10947">
    <property type="entry name" value="PHENYLALANYL-TRNA SYNTHETASE BETA CHAIN AND LEUCINE-RICH REPEAT-CONTAINING PROTEIN 47"/>
    <property type="match status" value="1"/>
</dbReference>
<dbReference type="InterPro" id="IPR005121">
    <property type="entry name" value="Fdx_antiC-bd"/>
</dbReference>
<dbReference type="Gene3D" id="3.30.930.10">
    <property type="entry name" value="Bira Bifunctional Protein, Domain 2"/>
    <property type="match status" value="1"/>
</dbReference>
<evidence type="ECO:0000256" key="4">
    <source>
        <dbReference type="ARBA" id="ARBA00011209"/>
    </source>
</evidence>
<evidence type="ECO:0000256" key="18">
    <source>
        <dbReference type="ARBA" id="ARBA00049255"/>
    </source>
</evidence>
<keyword evidence="11" id="KW-0547">Nucleotide-binding</keyword>
<dbReference type="InterPro" id="IPR009061">
    <property type="entry name" value="DNA-bd_dom_put_sf"/>
</dbReference>
<dbReference type="Pfam" id="PF17759">
    <property type="entry name" value="tRNA_synthFbeta"/>
    <property type="match status" value="1"/>
</dbReference>
<feature type="domain" description="FDX-ACB" evidence="19">
    <location>
        <begin position="586"/>
        <end position="679"/>
    </location>
</feature>
<keyword evidence="14" id="KW-0694">RNA-binding</keyword>
<evidence type="ECO:0000256" key="15">
    <source>
        <dbReference type="ARBA" id="ARBA00022917"/>
    </source>
</evidence>
<dbReference type="GO" id="GO:0000287">
    <property type="term" value="F:magnesium ion binding"/>
    <property type="evidence" value="ECO:0007669"/>
    <property type="project" value="InterPro"/>
</dbReference>
<comment type="similarity">
    <text evidence="3">Belongs to the phenylalanyl-tRNA synthetase beta subunit family. Type 1 subfamily.</text>
</comment>
<dbReference type="InterPro" id="IPR045864">
    <property type="entry name" value="aa-tRNA-synth_II/BPL/LPL"/>
</dbReference>
<reference evidence="21" key="1">
    <citation type="submission" date="2018-05" db="EMBL/GenBank/DDBJ databases">
        <authorList>
            <person name="Lanie J.A."/>
            <person name="Ng W.-L."/>
            <person name="Kazmierczak K.M."/>
            <person name="Andrzejewski T.M."/>
            <person name="Davidsen T.M."/>
            <person name="Wayne K.J."/>
            <person name="Tettelin H."/>
            <person name="Glass J.I."/>
            <person name="Rusch D."/>
            <person name="Podicherti R."/>
            <person name="Tsui H.-C.T."/>
            <person name="Winkler M.E."/>
        </authorList>
    </citation>
    <scope>NUCLEOTIDE SEQUENCE</scope>
</reference>
<dbReference type="SMART" id="SM00873">
    <property type="entry name" value="B3_4"/>
    <property type="match status" value="1"/>
</dbReference>
<comment type="subunit">
    <text evidence="4">Tetramer of two alpha and two beta subunits.</text>
</comment>
<evidence type="ECO:0000256" key="3">
    <source>
        <dbReference type="ARBA" id="ARBA00008653"/>
    </source>
</evidence>